<protein>
    <submittedName>
        <fullName evidence="2">Uncharacterized protein</fullName>
    </submittedName>
</protein>
<name>A0A671DYV0_RHIFE</name>
<dbReference type="Ensembl" id="ENSRFET00010006725.1">
    <property type="protein sequence ID" value="ENSRFEP00010006131.1"/>
    <property type="gene ID" value="ENSRFEG00010004195.1"/>
</dbReference>
<reference evidence="2" key="5">
    <citation type="submission" date="2025-09" db="UniProtKB">
        <authorList>
            <consortium name="Ensembl"/>
        </authorList>
    </citation>
    <scope>IDENTIFICATION</scope>
</reference>
<dbReference type="Proteomes" id="UP000472240">
    <property type="component" value="Chromosome 6"/>
</dbReference>
<evidence type="ECO:0000313" key="3">
    <source>
        <dbReference type="Proteomes" id="UP000472240"/>
    </source>
</evidence>
<dbReference type="GeneTree" id="ENSGT00960000190438"/>
<evidence type="ECO:0000313" key="2">
    <source>
        <dbReference type="Ensembl" id="ENSRFEP00010006131.1"/>
    </source>
</evidence>
<keyword evidence="3" id="KW-1185">Reference proteome</keyword>
<feature type="region of interest" description="Disordered" evidence="1">
    <location>
        <begin position="1"/>
        <end position="34"/>
    </location>
</feature>
<reference evidence="2" key="4">
    <citation type="submission" date="2025-08" db="UniProtKB">
        <authorList>
            <consortium name="Ensembl"/>
        </authorList>
    </citation>
    <scope>IDENTIFICATION</scope>
</reference>
<sequence>MEDSHRSDTSETAPQPGSTVQGGDISHIAQQGTLPLPQMEPCIWPVQAQMESRDFDINHDTFRQYSARYNNAPVCTDF</sequence>
<proteinExistence type="predicted"/>
<dbReference type="OMA" id="QMESRDF"/>
<reference evidence="2 3" key="2">
    <citation type="journal article" date="2018" name="Annu Rev Anim Biosci">
        <title>Bat Biology, Genomes, and the Bat1K Project: To Generate Chromosome-Level Genomes for All Living Bat Species.</title>
        <authorList>
            <person name="Teeling E.C."/>
            <person name="Vernes S.C."/>
            <person name="Davalos L.M."/>
            <person name="Ray D.A."/>
            <person name="Gilbert M.T.P."/>
            <person name="Myers E."/>
        </authorList>
    </citation>
    <scope>NUCLEOTIDE SEQUENCE</scope>
</reference>
<accession>A0A671DYV0</accession>
<evidence type="ECO:0000256" key="1">
    <source>
        <dbReference type="SAM" id="MobiDB-lite"/>
    </source>
</evidence>
<reference evidence="3" key="3">
    <citation type="submission" date="2018-12" db="EMBL/GenBank/DDBJ databases">
        <title>G10K-VGP greater horseshoe bat female genome, primary haplotype.</title>
        <authorList>
            <person name="Teeling E."/>
            <person name="Myers G."/>
            <person name="Vernes S."/>
            <person name="Pippel M."/>
            <person name="Winkler S."/>
            <person name="Fedrigo O."/>
            <person name="Rhie A."/>
            <person name="Koren S."/>
            <person name="Phillippy A."/>
            <person name="Lewin H."/>
            <person name="Damas J."/>
            <person name="Howe K."/>
            <person name="Mountcastle J."/>
            <person name="Jarvis E.D."/>
        </authorList>
    </citation>
    <scope>NUCLEOTIDE SEQUENCE [LARGE SCALE GENOMIC DNA]</scope>
</reference>
<dbReference type="InParanoid" id="A0A671DYV0"/>
<organism evidence="2 3">
    <name type="scientific">Rhinolophus ferrumequinum</name>
    <name type="common">Greater horseshoe bat</name>
    <dbReference type="NCBI Taxonomy" id="59479"/>
    <lineage>
        <taxon>Eukaryota</taxon>
        <taxon>Metazoa</taxon>
        <taxon>Chordata</taxon>
        <taxon>Craniata</taxon>
        <taxon>Vertebrata</taxon>
        <taxon>Euteleostomi</taxon>
        <taxon>Mammalia</taxon>
        <taxon>Eutheria</taxon>
        <taxon>Laurasiatheria</taxon>
        <taxon>Chiroptera</taxon>
        <taxon>Yinpterochiroptera</taxon>
        <taxon>Rhinolophoidea</taxon>
        <taxon>Rhinolophidae</taxon>
        <taxon>Rhinolophinae</taxon>
        <taxon>Rhinolophus</taxon>
    </lineage>
</organism>
<dbReference type="AlphaFoldDB" id="A0A671DYV0"/>
<reference evidence="2 3" key="1">
    <citation type="journal article" date="2015" name="Annu Rev Anim Biosci">
        <title>The Genome 10K Project: a way forward.</title>
        <authorList>
            <person name="Koepfli K.P."/>
            <person name="Paten B."/>
            <person name="O'Brien S.J."/>
            <person name="Koepfli K.P."/>
            <person name="Paten B."/>
            <person name="Antunes A."/>
            <person name="Belov K."/>
            <person name="Bustamante C."/>
            <person name="Castoe T.A."/>
            <person name="Clawson H."/>
            <person name="Crawford A.J."/>
            <person name="Diekhans M."/>
            <person name="Distel D."/>
            <person name="Durbin R."/>
            <person name="Earl D."/>
            <person name="Fujita M.K."/>
            <person name="Gamble T."/>
            <person name="Georges A."/>
            <person name="Gemmell N."/>
            <person name="Gilbert M.T."/>
            <person name="Graves J.M."/>
            <person name="Green R.E."/>
            <person name="Hickey G."/>
            <person name="Jarvis E.D."/>
            <person name="Johnson W."/>
            <person name="Komissarov A."/>
            <person name="Korf I."/>
            <person name="Kuhn R."/>
            <person name="Larkin D.M."/>
            <person name="Lewin H."/>
            <person name="Lopez J.V."/>
            <person name="Ma J."/>
            <person name="Marques-Bonet T."/>
            <person name="Miller W."/>
            <person name="Murphy R."/>
            <person name="Pevzner P."/>
            <person name="Shapiro B."/>
            <person name="Steiner C."/>
            <person name="Tamazian G."/>
            <person name="Venkatesh B."/>
            <person name="Wang J."/>
            <person name="Wayne R."/>
            <person name="Wiley E."/>
            <person name="Yang H."/>
            <person name="Zhang G."/>
            <person name="Haussler D."/>
            <person name="Ryder O."/>
            <person name="O'Brien S.J."/>
        </authorList>
    </citation>
    <scope>NUCLEOTIDE SEQUENCE</scope>
</reference>
<feature type="compositionally biased region" description="Polar residues" evidence="1">
    <location>
        <begin position="10"/>
        <end position="21"/>
    </location>
</feature>